<proteinExistence type="predicted"/>
<keyword evidence="1" id="KW-0670">Pyruvate</keyword>
<dbReference type="EMBL" id="AUZY01011453">
    <property type="protein sequence ID" value="EQD34554.1"/>
    <property type="molecule type" value="Genomic_DNA"/>
</dbReference>
<name>T1A0F0_9ZZZZ</name>
<evidence type="ECO:0000313" key="1">
    <source>
        <dbReference type="EMBL" id="EQD34554.1"/>
    </source>
</evidence>
<protein>
    <submittedName>
        <fullName evidence="1">Pyruvate dehydrogenase subunit E1</fullName>
    </submittedName>
</protein>
<comment type="caution">
    <text evidence="1">The sequence shown here is derived from an EMBL/GenBank/DDBJ whole genome shotgun (WGS) entry which is preliminary data.</text>
</comment>
<reference evidence="1" key="2">
    <citation type="journal article" date="2014" name="ISME J.">
        <title>Microbial stratification in low pH oxic and suboxic macroscopic growths along an acid mine drainage.</title>
        <authorList>
            <person name="Mendez-Garcia C."/>
            <person name="Mesa V."/>
            <person name="Sprenger R.R."/>
            <person name="Richter M."/>
            <person name="Diez M.S."/>
            <person name="Solano J."/>
            <person name="Bargiela R."/>
            <person name="Golyshina O.V."/>
            <person name="Manteca A."/>
            <person name="Ramos J.L."/>
            <person name="Gallego J.R."/>
            <person name="Llorente I."/>
            <person name="Martins Dos Santos V.A."/>
            <person name="Jensen O.N."/>
            <person name="Pelaez A.I."/>
            <person name="Sanchez J."/>
            <person name="Ferrer M."/>
        </authorList>
    </citation>
    <scope>NUCLEOTIDE SEQUENCE</scope>
</reference>
<dbReference type="AlphaFoldDB" id="T1A0F0"/>
<dbReference type="Gene3D" id="3.40.50.920">
    <property type="match status" value="1"/>
</dbReference>
<accession>T1A0F0</accession>
<organism evidence="1">
    <name type="scientific">mine drainage metagenome</name>
    <dbReference type="NCBI Taxonomy" id="410659"/>
    <lineage>
        <taxon>unclassified sequences</taxon>
        <taxon>metagenomes</taxon>
        <taxon>ecological metagenomes</taxon>
    </lineage>
</organism>
<gene>
    <name evidence="1" type="ORF">B1B_17143</name>
</gene>
<reference evidence="1" key="1">
    <citation type="submission" date="2013-08" db="EMBL/GenBank/DDBJ databases">
        <authorList>
            <person name="Mendez C."/>
            <person name="Richter M."/>
            <person name="Ferrer M."/>
            <person name="Sanchez J."/>
        </authorList>
    </citation>
    <scope>NUCLEOTIDE SEQUENCE</scope>
</reference>
<dbReference type="InterPro" id="IPR009014">
    <property type="entry name" value="Transketo_C/PFOR_II"/>
</dbReference>
<dbReference type="SUPFAM" id="SSF52922">
    <property type="entry name" value="TK C-terminal domain-like"/>
    <property type="match status" value="1"/>
</dbReference>
<sequence length="82" mass="9070">AFPEQIRAYLPPGRRYVTLGTDGFGRSDTRAHLRDHFEVDRRWIAHAALAALAAEGAVRPKDVARAIELYGLDPAKPLPLHA</sequence>
<feature type="non-terminal residue" evidence="1">
    <location>
        <position position="1"/>
    </location>
</feature>